<proteinExistence type="predicted"/>
<comment type="caution">
    <text evidence="7">The sequence shown here is derived from an EMBL/GenBank/DDBJ whole genome shotgun (WGS) entry which is preliminary data.</text>
</comment>
<protein>
    <recommendedName>
        <fullName evidence="6">Fatty acid hydroxylase domain-containing protein</fullName>
    </recommendedName>
</protein>
<dbReference type="Proteomes" id="UP000183567">
    <property type="component" value="Unassembled WGS sequence"/>
</dbReference>
<evidence type="ECO:0000256" key="5">
    <source>
        <dbReference type="SAM" id="Phobius"/>
    </source>
</evidence>
<feature type="transmembrane region" description="Helical" evidence="5">
    <location>
        <begin position="54"/>
        <end position="74"/>
    </location>
</feature>
<organism evidence="7 8">
    <name type="scientific">Rhizopogon vesiculosus</name>
    <dbReference type="NCBI Taxonomy" id="180088"/>
    <lineage>
        <taxon>Eukaryota</taxon>
        <taxon>Fungi</taxon>
        <taxon>Dikarya</taxon>
        <taxon>Basidiomycota</taxon>
        <taxon>Agaricomycotina</taxon>
        <taxon>Agaricomycetes</taxon>
        <taxon>Agaricomycetidae</taxon>
        <taxon>Boletales</taxon>
        <taxon>Suillineae</taxon>
        <taxon>Rhizopogonaceae</taxon>
        <taxon>Rhizopogon</taxon>
    </lineage>
</organism>
<evidence type="ECO:0000256" key="3">
    <source>
        <dbReference type="ARBA" id="ARBA00022989"/>
    </source>
</evidence>
<sequence length="334" mass="38546">MHVLFHNFFGEPSAMNSTICPTFSISEIVCLPPIKIPFYFAIRQNLLDGIPDTYLALAAPVLAYWIVSLTFYCLDISGWRWLGKYRIHESEEVKSRNLATPGEVVRAVVVQHITQTALGLAWLSEPPGFSVAQCQSEMEVLGRTLVSVVQHVIGEERGLKFLEIWGPEITHWLYWWGIPAAQILFALFIVDTWQYFLHRLMHTNKYLYRKIHSVHHKLYVPYAFGASYNHPVESFFLDTICAVIAESILTMRQTIFVLAFSMCKTVDDHCGYNLPFDPFQMISGNNANYHDIHHQTIGIKSNFSQPFFIHWDTLLGTRMTRKDIQERKQKVKTT</sequence>
<evidence type="ECO:0000256" key="2">
    <source>
        <dbReference type="ARBA" id="ARBA00022692"/>
    </source>
</evidence>
<evidence type="ECO:0000313" key="8">
    <source>
        <dbReference type="Proteomes" id="UP000183567"/>
    </source>
</evidence>
<dbReference type="GO" id="GO:0016491">
    <property type="term" value="F:oxidoreductase activity"/>
    <property type="evidence" value="ECO:0007669"/>
    <property type="project" value="InterPro"/>
</dbReference>
<dbReference type="Pfam" id="PF04116">
    <property type="entry name" value="FA_hydroxylase"/>
    <property type="match status" value="1"/>
</dbReference>
<feature type="transmembrane region" description="Helical" evidence="5">
    <location>
        <begin position="173"/>
        <end position="197"/>
    </location>
</feature>
<dbReference type="GO" id="GO:0008610">
    <property type="term" value="P:lipid biosynthetic process"/>
    <property type="evidence" value="ECO:0007669"/>
    <property type="project" value="InterPro"/>
</dbReference>
<keyword evidence="4 5" id="KW-0472">Membrane</keyword>
<keyword evidence="2 5" id="KW-0812">Transmembrane</keyword>
<evidence type="ECO:0000256" key="4">
    <source>
        <dbReference type="ARBA" id="ARBA00023136"/>
    </source>
</evidence>
<dbReference type="STRING" id="180088.A0A1J8PPQ3"/>
<accession>A0A1J8PPQ3</accession>
<dbReference type="EMBL" id="LVVM01005453">
    <property type="protein sequence ID" value="OJA10487.1"/>
    <property type="molecule type" value="Genomic_DNA"/>
</dbReference>
<name>A0A1J8PPQ3_9AGAM</name>
<dbReference type="InterPro" id="IPR006694">
    <property type="entry name" value="Fatty_acid_hydroxylase"/>
</dbReference>
<dbReference type="AlphaFoldDB" id="A0A1J8PPQ3"/>
<evidence type="ECO:0000313" key="7">
    <source>
        <dbReference type="EMBL" id="OJA10487.1"/>
    </source>
</evidence>
<dbReference type="InterPro" id="IPR050307">
    <property type="entry name" value="Sterol_Desaturase_Related"/>
</dbReference>
<evidence type="ECO:0000256" key="1">
    <source>
        <dbReference type="ARBA" id="ARBA00004370"/>
    </source>
</evidence>
<dbReference type="OrthoDB" id="408954at2759"/>
<dbReference type="GO" id="GO:0016020">
    <property type="term" value="C:membrane"/>
    <property type="evidence" value="ECO:0007669"/>
    <property type="project" value="UniProtKB-SubCell"/>
</dbReference>
<evidence type="ECO:0000259" key="6">
    <source>
        <dbReference type="Pfam" id="PF04116"/>
    </source>
</evidence>
<gene>
    <name evidence="7" type="ORF">AZE42_06411</name>
</gene>
<keyword evidence="3 5" id="KW-1133">Transmembrane helix</keyword>
<comment type="subcellular location">
    <subcellularLocation>
        <location evidence="1">Membrane</location>
    </subcellularLocation>
</comment>
<dbReference type="PANTHER" id="PTHR11863">
    <property type="entry name" value="STEROL DESATURASE"/>
    <property type="match status" value="1"/>
</dbReference>
<feature type="domain" description="Fatty acid hydroxylase" evidence="6">
    <location>
        <begin position="184"/>
        <end position="317"/>
    </location>
</feature>
<keyword evidence="8" id="KW-1185">Reference proteome</keyword>
<reference evidence="7 8" key="1">
    <citation type="submission" date="2016-03" db="EMBL/GenBank/DDBJ databases">
        <title>Comparative genomics of the ectomycorrhizal sister species Rhizopogon vinicolor and Rhizopogon vesiculosus (Basidiomycota: Boletales) reveals a divergence of the mating type B locus.</title>
        <authorList>
            <person name="Mujic A.B."/>
            <person name="Kuo A."/>
            <person name="Tritt A."/>
            <person name="Lipzen A."/>
            <person name="Chen C."/>
            <person name="Johnson J."/>
            <person name="Sharma A."/>
            <person name="Barry K."/>
            <person name="Grigoriev I.V."/>
            <person name="Spatafora J.W."/>
        </authorList>
    </citation>
    <scope>NUCLEOTIDE SEQUENCE [LARGE SCALE GENOMIC DNA]</scope>
    <source>
        <strain evidence="7 8">AM-OR11-056</strain>
    </source>
</reference>
<dbReference type="GO" id="GO:0005506">
    <property type="term" value="F:iron ion binding"/>
    <property type="evidence" value="ECO:0007669"/>
    <property type="project" value="InterPro"/>
</dbReference>